<keyword evidence="3" id="KW-1185">Reference proteome</keyword>
<feature type="transmembrane region" description="Helical" evidence="1">
    <location>
        <begin position="7"/>
        <end position="27"/>
    </location>
</feature>
<keyword evidence="1" id="KW-0472">Membrane</keyword>
<dbReference type="AlphaFoldDB" id="A0AA41W4V2"/>
<gene>
    <name evidence="2" type="ORF">NAF29_04795</name>
</gene>
<evidence type="ECO:0000313" key="3">
    <source>
        <dbReference type="Proteomes" id="UP001165393"/>
    </source>
</evidence>
<name>A0AA41W4V2_9GAMM</name>
<dbReference type="RefSeq" id="WP_251260363.1">
    <property type="nucleotide sequence ID" value="NZ_JAMQGP010000002.1"/>
</dbReference>
<accession>A0AA41W4V2</accession>
<organism evidence="2 3">
    <name type="scientific">Echinimonas agarilytica</name>
    <dbReference type="NCBI Taxonomy" id="1215918"/>
    <lineage>
        <taxon>Bacteria</taxon>
        <taxon>Pseudomonadati</taxon>
        <taxon>Pseudomonadota</taxon>
        <taxon>Gammaproteobacteria</taxon>
        <taxon>Alteromonadales</taxon>
        <taxon>Echinimonadaceae</taxon>
        <taxon>Echinimonas</taxon>
    </lineage>
</organism>
<protein>
    <submittedName>
        <fullName evidence="2">DUF2802 domain-containing protein</fullName>
    </submittedName>
</protein>
<keyword evidence="1" id="KW-0812">Transmembrane</keyword>
<dbReference type="InterPro" id="IPR021244">
    <property type="entry name" value="DUF2802"/>
</dbReference>
<reference evidence="2 3" key="1">
    <citation type="journal article" date="2013" name="Antonie Van Leeuwenhoek">
        <title>Echinimonas agarilytica gen. nov., sp. nov., a new gammaproteobacterium isolated from the sea urchin Strongylocentrotus intermedius.</title>
        <authorList>
            <person name="Nedashkovskaya O.I."/>
            <person name="Stenkova A.M."/>
            <person name="Zhukova N.V."/>
            <person name="Van Trappen S."/>
            <person name="Lee J.S."/>
            <person name="Kim S.B."/>
        </authorList>
    </citation>
    <scope>NUCLEOTIDE SEQUENCE [LARGE SCALE GENOMIC DNA]</scope>
    <source>
        <strain evidence="2 3">KMM 6351</strain>
    </source>
</reference>
<proteinExistence type="predicted"/>
<comment type="caution">
    <text evidence="2">The sequence shown here is derived from an EMBL/GenBank/DDBJ whole genome shotgun (WGS) entry which is preliminary data.</text>
</comment>
<keyword evidence="1" id="KW-1133">Transmembrane helix</keyword>
<evidence type="ECO:0000313" key="2">
    <source>
        <dbReference type="EMBL" id="MCM2678994.1"/>
    </source>
</evidence>
<dbReference type="Proteomes" id="UP001165393">
    <property type="component" value="Unassembled WGS sequence"/>
</dbReference>
<sequence length="143" mass="16320">MTLPIEYLVWGALALSAFAFLFALWIGKIVRRRGADQESVDRRLNAIEQIVRQLSRANDPILNDIQEIRTGSLAVGRRLGLLEQRLSDLVDQQPTVDDLEPQRRIYSRAVRMVELGADIDEIMQECELPRAEAELIVNLHTKN</sequence>
<dbReference type="EMBL" id="JAMQGP010000002">
    <property type="protein sequence ID" value="MCM2678994.1"/>
    <property type="molecule type" value="Genomic_DNA"/>
</dbReference>
<evidence type="ECO:0000256" key="1">
    <source>
        <dbReference type="SAM" id="Phobius"/>
    </source>
</evidence>
<dbReference type="Pfam" id="PF10975">
    <property type="entry name" value="DUF2802"/>
    <property type="match status" value="1"/>
</dbReference>